<keyword evidence="4" id="KW-1185">Reference proteome</keyword>
<feature type="transmembrane region" description="Helical" evidence="1">
    <location>
        <begin position="77"/>
        <end position="98"/>
    </location>
</feature>
<evidence type="ECO:0000256" key="1">
    <source>
        <dbReference type="SAM" id="Phobius"/>
    </source>
</evidence>
<dbReference type="AlphaFoldDB" id="A0A074Z5R3"/>
<proteinExistence type="predicted"/>
<dbReference type="Pfam" id="PF00026">
    <property type="entry name" value="Asp"/>
    <property type="match status" value="1"/>
</dbReference>
<gene>
    <name evidence="3" type="ORF">T265_14850</name>
</gene>
<evidence type="ECO:0000313" key="3">
    <source>
        <dbReference type="EMBL" id="KER22476.1"/>
    </source>
</evidence>
<dbReference type="Proteomes" id="UP000054324">
    <property type="component" value="Unassembled WGS sequence"/>
</dbReference>
<dbReference type="SUPFAM" id="SSF50630">
    <property type="entry name" value="Acid proteases"/>
    <property type="match status" value="1"/>
</dbReference>
<dbReference type="CTD" id="20329016"/>
<dbReference type="RefSeq" id="XP_009173791.1">
    <property type="nucleotide sequence ID" value="XM_009175527.1"/>
</dbReference>
<dbReference type="KEGG" id="ovi:T265_14850"/>
<dbReference type="GeneID" id="20329016"/>
<organism evidence="3 4">
    <name type="scientific">Opisthorchis viverrini</name>
    <name type="common">Southeast Asian liver fluke</name>
    <dbReference type="NCBI Taxonomy" id="6198"/>
    <lineage>
        <taxon>Eukaryota</taxon>
        <taxon>Metazoa</taxon>
        <taxon>Spiralia</taxon>
        <taxon>Lophotrochozoa</taxon>
        <taxon>Platyhelminthes</taxon>
        <taxon>Trematoda</taxon>
        <taxon>Digenea</taxon>
        <taxon>Opisthorchiida</taxon>
        <taxon>Opisthorchiata</taxon>
        <taxon>Opisthorchiidae</taxon>
        <taxon>Opisthorchis</taxon>
    </lineage>
</organism>
<sequence>MQPQIVSFKVAQTKPSLTPCIETKDVPTDLQLDMCQKCGKFQRLKRDPTSASNKFFRISEHTDKLERNERTMFRIPLYPWGSFVGMLIGNVAFVLVMAGDENLYGNPFDEIIGSGRQSIIPENKNPIFHFLHQQGLMSRKFGFYFQDSWQHIRVGDNLEQLITAPGTPYDDFFATGTNTVSLPEDIHMVINEVLGIWRKMHHVYVFDCGMLRFPPPIFFQIQGKMLQIMPKRYTKKTTIDGITMCCTRFQNNTPNCPVDIVLGMAFLHPFQLIFDNHFYTVWSDPRDKTYAFSSVHLTNTFSFGTISLRNVGTL</sequence>
<keyword evidence="1" id="KW-0472">Membrane</keyword>
<keyword evidence="1" id="KW-0812">Transmembrane</keyword>
<name>A0A074Z5R3_OPIVI</name>
<dbReference type="InterPro" id="IPR021109">
    <property type="entry name" value="Peptidase_aspartic_dom_sf"/>
</dbReference>
<dbReference type="Gene3D" id="2.40.70.10">
    <property type="entry name" value="Acid Proteases"/>
    <property type="match status" value="1"/>
</dbReference>
<reference evidence="3 4" key="1">
    <citation type="submission" date="2013-11" db="EMBL/GenBank/DDBJ databases">
        <title>Opisthorchis viverrini - life in the bile duct.</title>
        <authorList>
            <person name="Young N.D."/>
            <person name="Nagarajan N."/>
            <person name="Lin S.J."/>
            <person name="Korhonen P.K."/>
            <person name="Jex A.R."/>
            <person name="Hall R.S."/>
            <person name="Safavi-Hemami H."/>
            <person name="Kaewkong W."/>
            <person name="Bertrand D."/>
            <person name="Gao S."/>
            <person name="Seet Q."/>
            <person name="Wongkham S."/>
            <person name="Teh B.T."/>
            <person name="Wongkham C."/>
            <person name="Intapan P.M."/>
            <person name="Maleewong W."/>
            <person name="Yang X."/>
            <person name="Hu M."/>
            <person name="Wang Z."/>
            <person name="Hofmann A."/>
            <person name="Sternberg P.W."/>
            <person name="Tan P."/>
            <person name="Wang J."/>
            <person name="Gasser R.B."/>
        </authorList>
    </citation>
    <scope>NUCLEOTIDE SEQUENCE [LARGE SCALE GENOMIC DNA]</scope>
</reference>
<accession>A0A074Z5R3</accession>
<evidence type="ECO:0000259" key="2">
    <source>
        <dbReference type="Pfam" id="PF00026"/>
    </source>
</evidence>
<feature type="non-terminal residue" evidence="3">
    <location>
        <position position="314"/>
    </location>
</feature>
<dbReference type="InterPro" id="IPR033121">
    <property type="entry name" value="PEPTIDASE_A1"/>
</dbReference>
<keyword evidence="1" id="KW-1133">Transmembrane helix</keyword>
<feature type="domain" description="Peptidase A1" evidence="2">
    <location>
        <begin position="169"/>
        <end position="278"/>
    </location>
</feature>
<evidence type="ECO:0000313" key="4">
    <source>
        <dbReference type="Proteomes" id="UP000054324"/>
    </source>
</evidence>
<protein>
    <recommendedName>
        <fullName evidence="2">Peptidase A1 domain-containing protein</fullName>
    </recommendedName>
</protein>
<dbReference type="EMBL" id="KL596897">
    <property type="protein sequence ID" value="KER22476.1"/>
    <property type="molecule type" value="Genomic_DNA"/>
</dbReference>